<accession>A0A3M0Z013</accession>
<dbReference type="Proteomes" id="UP000269410">
    <property type="component" value="Unassembled WGS sequence"/>
</dbReference>
<comment type="caution">
    <text evidence="2">The sequence shown here is derived from an EMBL/GenBank/DDBJ whole genome shotgun (WGS) entry which is preliminary data.</text>
</comment>
<evidence type="ECO:0000256" key="1">
    <source>
        <dbReference type="SAM" id="SignalP"/>
    </source>
</evidence>
<proteinExistence type="predicted"/>
<dbReference type="EMBL" id="RFKV01000081">
    <property type="protein sequence ID" value="RMD76937.1"/>
    <property type="molecule type" value="Genomic_DNA"/>
</dbReference>
<feature type="chain" id="PRO_5018026907" evidence="1">
    <location>
        <begin position="29"/>
        <end position="134"/>
    </location>
</feature>
<sequence>MYRKFLNTIACICAFFVLHLFFSGKVFASPIFEKQTIRTYLLEDEALYVEEKRFIEVKNADWKVSNGSTDSFVIVNFDNGANKENIQKLLESIMLYSQDARISKISHSKEGLITIDIEILRDITKEKPLEINLV</sequence>
<organism evidence="2 3">
    <name type="scientific">Candidatus Dojkabacteria bacterium</name>
    <dbReference type="NCBI Taxonomy" id="2099670"/>
    <lineage>
        <taxon>Bacteria</taxon>
        <taxon>Candidatus Dojkabacteria</taxon>
    </lineage>
</organism>
<keyword evidence="1" id="KW-0732">Signal</keyword>
<dbReference type="AlphaFoldDB" id="A0A3M0Z013"/>
<name>A0A3M0Z013_9BACT</name>
<feature type="non-terminal residue" evidence="2">
    <location>
        <position position="134"/>
    </location>
</feature>
<gene>
    <name evidence="2" type="ORF">D6810_02485</name>
</gene>
<evidence type="ECO:0000313" key="3">
    <source>
        <dbReference type="Proteomes" id="UP000269410"/>
    </source>
</evidence>
<feature type="signal peptide" evidence="1">
    <location>
        <begin position="1"/>
        <end position="28"/>
    </location>
</feature>
<reference evidence="2 3" key="1">
    <citation type="submission" date="2018-10" db="EMBL/GenBank/DDBJ databases">
        <title>Thermophilic Lithotrophy and Phototrophy in an Intertidal, Iron-rich, Geothermal Spring.</title>
        <authorList>
            <person name="Ward L.M."/>
            <person name="Idei A."/>
            <person name="Nakagawa M."/>
            <person name="Ueno Y."/>
            <person name="Fischer W."/>
            <person name="Mcglynn S.E."/>
        </authorList>
    </citation>
    <scope>NUCLEOTIDE SEQUENCE [LARGE SCALE GENOMIC DNA]</scope>
    <source>
        <strain evidence="2">J137</strain>
    </source>
</reference>
<evidence type="ECO:0000313" key="2">
    <source>
        <dbReference type="EMBL" id="RMD76937.1"/>
    </source>
</evidence>
<protein>
    <submittedName>
        <fullName evidence="2">Uncharacterized protein</fullName>
    </submittedName>
</protein>